<feature type="transmembrane region" description="Helical" evidence="1">
    <location>
        <begin position="169"/>
        <end position="190"/>
    </location>
</feature>
<feature type="transmembrane region" description="Helical" evidence="1">
    <location>
        <begin position="20"/>
        <end position="38"/>
    </location>
</feature>
<dbReference type="AlphaFoldDB" id="A0A024P426"/>
<keyword evidence="1" id="KW-0472">Membrane</keyword>
<reference evidence="2 3" key="2">
    <citation type="submission" date="2014-05" db="EMBL/GenBank/DDBJ databases">
        <title>Draft genome sequence of Halobacillus karajensis HK-03.</title>
        <authorList>
            <person name="Khelaifia S."/>
            <person name="Croce O."/>
            <person name="Lagier J.C."/>
            <person name="Raoult D."/>
        </authorList>
    </citation>
    <scope>NUCLEOTIDE SEQUENCE [LARGE SCALE GENOMIC DNA]</scope>
    <source>
        <strain evidence="2 3">HD-03</strain>
    </source>
</reference>
<dbReference type="EMBL" id="CCDI010000001">
    <property type="protein sequence ID" value="CDQ23158.1"/>
    <property type="molecule type" value="Genomic_DNA"/>
</dbReference>
<keyword evidence="1" id="KW-1133">Transmembrane helix</keyword>
<evidence type="ECO:0000313" key="3">
    <source>
        <dbReference type="Proteomes" id="UP000028868"/>
    </source>
</evidence>
<organism evidence="2 3">
    <name type="scientific">Halobacillus karajensis</name>
    <dbReference type="NCBI Taxonomy" id="195088"/>
    <lineage>
        <taxon>Bacteria</taxon>
        <taxon>Bacillati</taxon>
        <taxon>Bacillota</taxon>
        <taxon>Bacilli</taxon>
        <taxon>Bacillales</taxon>
        <taxon>Bacillaceae</taxon>
        <taxon>Halobacillus</taxon>
    </lineage>
</organism>
<accession>A0A024P426</accession>
<protein>
    <submittedName>
        <fullName evidence="2">Integral membrane protein</fullName>
    </submittedName>
</protein>
<keyword evidence="1" id="KW-0812">Transmembrane</keyword>
<dbReference type="RefSeq" id="WP_035506782.1">
    <property type="nucleotide sequence ID" value="NZ_CCDH010000001.1"/>
</dbReference>
<dbReference type="InterPro" id="IPR011737">
    <property type="entry name" value="CHP02206_TP0381"/>
</dbReference>
<proteinExistence type="predicted"/>
<name>A0A024P426_9BACI</name>
<dbReference type="Proteomes" id="UP000028868">
    <property type="component" value="Unassembled WGS sequence"/>
</dbReference>
<evidence type="ECO:0000256" key="1">
    <source>
        <dbReference type="SAM" id="Phobius"/>
    </source>
</evidence>
<feature type="transmembrane region" description="Helical" evidence="1">
    <location>
        <begin position="210"/>
        <end position="231"/>
    </location>
</feature>
<comment type="caution">
    <text evidence="2">The sequence shown here is derived from an EMBL/GenBank/DDBJ whole genome shotgun (WGS) entry which is preliminary data.</text>
</comment>
<feature type="transmembrane region" description="Helical" evidence="1">
    <location>
        <begin position="82"/>
        <end position="101"/>
    </location>
</feature>
<evidence type="ECO:0000313" key="2">
    <source>
        <dbReference type="EMBL" id="CDQ23158.1"/>
    </source>
</evidence>
<keyword evidence="3" id="KW-1185">Reference proteome</keyword>
<dbReference type="Pfam" id="PF14808">
    <property type="entry name" value="TMEM164"/>
    <property type="match status" value="1"/>
</dbReference>
<sequence length="239" mass="28341">METWFSEYIEQSFITFGTSHTMMLVLYCIVSIGILWMHREWKNQKFLQNLVRFILLFLLIGSEISYQIWTFIHGLWMEGSHLPLHLCGVASLLGCISLLTYHSKLIKITFFIGILPAAIALITPDLSHGYQHFRFWKFFIHHMAISWTSLFLIASTNVRITGKDLLETFFYLILYSLFIFLFNTFFQTNYLYLNGPPVVGTPLDWMGEGFIYYIRLGVTTFFLFSFMYFLYKFFYKKSH</sequence>
<gene>
    <name evidence="2" type="ORF">BN983_01377</name>
</gene>
<feature type="transmembrane region" description="Helical" evidence="1">
    <location>
        <begin position="50"/>
        <end position="76"/>
    </location>
</feature>
<feature type="transmembrane region" description="Helical" evidence="1">
    <location>
        <begin position="108"/>
        <end position="126"/>
    </location>
</feature>
<dbReference type="NCBIfam" id="TIGR02206">
    <property type="entry name" value="intg_mem_TP0381"/>
    <property type="match status" value="1"/>
</dbReference>
<feature type="transmembrane region" description="Helical" evidence="1">
    <location>
        <begin position="138"/>
        <end position="157"/>
    </location>
</feature>
<reference evidence="3" key="1">
    <citation type="submission" date="2014-03" db="EMBL/GenBank/DDBJ databases">
        <authorList>
            <person name="Urmite Genomes U."/>
        </authorList>
    </citation>
    <scope>NUCLEOTIDE SEQUENCE [LARGE SCALE GENOMIC DNA]</scope>
    <source>
        <strain evidence="3">HD-03</strain>
    </source>
</reference>